<feature type="transmembrane region" description="Helical" evidence="1">
    <location>
        <begin position="155"/>
        <end position="177"/>
    </location>
</feature>
<dbReference type="GO" id="GO:0008915">
    <property type="term" value="F:lipid-A-disaccharide synthase activity"/>
    <property type="evidence" value="ECO:0007669"/>
    <property type="project" value="InterPro"/>
</dbReference>
<dbReference type="InterPro" id="IPR011499">
    <property type="entry name" value="Lipid_A_biosynth_N"/>
</dbReference>
<evidence type="ECO:0000259" key="2">
    <source>
        <dbReference type="SMART" id="SM01259"/>
    </source>
</evidence>
<keyword evidence="1" id="KW-0472">Membrane</keyword>
<keyword evidence="4" id="KW-1185">Reference proteome</keyword>
<feature type="transmembrane region" description="Helical" evidence="1">
    <location>
        <begin position="38"/>
        <end position="57"/>
    </location>
</feature>
<proteinExistence type="predicted"/>
<feature type="domain" description="Lipid A biosynthesis N-terminal" evidence="2">
    <location>
        <begin position="129"/>
        <end position="200"/>
    </location>
</feature>
<reference evidence="3 4" key="1">
    <citation type="submission" date="2020-02" db="EMBL/GenBank/DDBJ databases">
        <title>Out from the shadows clarifying the taxonomy of the family Cryomorphaceae and related taxa by utilizing the GTDB taxonomic framework.</title>
        <authorList>
            <person name="Bowman J.P."/>
        </authorList>
    </citation>
    <scope>NUCLEOTIDE SEQUENCE [LARGE SCALE GENOMIC DNA]</scope>
    <source>
        <strain evidence="3 4">QSSC 1-22</strain>
    </source>
</reference>
<evidence type="ECO:0000256" key="1">
    <source>
        <dbReference type="SAM" id="Phobius"/>
    </source>
</evidence>
<evidence type="ECO:0000313" key="3">
    <source>
        <dbReference type="EMBL" id="NEN24697.1"/>
    </source>
</evidence>
<gene>
    <name evidence="3" type="ORF">G3O08_14410</name>
</gene>
<feature type="transmembrane region" description="Helical" evidence="1">
    <location>
        <begin position="124"/>
        <end position="143"/>
    </location>
</feature>
<dbReference type="Proteomes" id="UP000486602">
    <property type="component" value="Unassembled WGS sequence"/>
</dbReference>
<dbReference type="Pfam" id="PF07578">
    <property type="entry name" value="LAB_N"/>
    <property type="match status" value="2"/>
</dbReference>
<keyword evidence="3" id="KW-0012">Acyltransferase</keyword>
<dbReference type="RefSeq" id="WP_163286091.1">
    <property type="nucleotide sequence ID" value="NZ_JAAGVY010000031.1"/>
</dbReference>
<dbReference type="GO" id="GO:0016746">
    <property type="term" value="F:acyltransferase activity"/>
    <property type="evidence" value="ECO:0007669"/>
    <property type="project" value="UniProtKB-KW"/>
</dbReference>
<name>A0A7K3WSM9_9FLAO</name>
<feature type="transmembrane region" description="Helical" evidence="1">
    <location>
        <begin position="63"/>
        <end position="78"/>
    </location>
</feature>
<sequence>MNPEQIQNIGFIAQGLFASRFIVQWVRSEKVGRVLTPVMFWQLSLVASFLLIIYSILAQDLPVLLGQAIGYYIYVRNLRLKRAWRVLPKYFRYFVVAFPFLAGLWLIFGGEYSLKGIWDHHDNMALLIWGTIGQLIFSSRFIYQWYYSEKVKRSVLPLGFWIISIVGAVFISTYAFYMDLYPIILGHVFGFFIYSRNIAIHFKYQKKLAALKNTNV</sequence>
<comment type="caution">
    <text evidence="3">The sequence shown here is derived from an EMBL/GenBank/DDBJ whole genome shotgun (WGS) entry which is preliminary data.</text>
</comment>
<keyword evidence="3" id="KW-0808">Transferase</keyword>
<feature type="domain" description="Lipid A biosynthesis N-terminal" evidence="2">
    <location>
        <begin position="9"/>
        <end position="80"/>
    </location>
</feature>
<keyword evidence="1" id="KW-0812">Transmembrane</keyword>
<feature type="transmembrane region" description="Helical" evidence="1">
    <location>
        <begin position="90"/>
        <end position="108"/>
    </location>
</feature>
<dbReference type="EMBL" id="JAAGVY010000031">
    <property type="protein sequence ID" value="NEN24697.1"/>
    <property type="molecule type" value="Genomic_DNA"/>
</dbReference>
<keyword evidence="1" id="KW-1133">Transmembrane helix</keyword>
<feature type="transmembrane region" description="Helical" evidence="1">
    <location>
        <begin position="183"/>
        <end position="202"/>
    </location>
</feature>
<accession>A0A7K3WSM9</accession>
<dbReference type="GO" id="GO:0009245">
    <property type="term" value="P:lipid A biosynthetic process"/>
    <property type="evidence" value="ECO:0007669"/>
    <property type="project" value="InterPro"/>
</dbReference>
<organism evidence="3 4">
    <name type="scientific">Cryomorpha ignava</name>
    <dbReference type="NCBI Taxonomy" id="101383"/>
    <lineage>
        <taxon>Bacteria</taxon>
        <taxon>Pseudomonadati</taxon>
        <taxon>Bacteroidota</taxon>
        <taxon>Flavobacteriia</taxon>
        <taxon>Flavobacteriales</taxon>
        <taxon>Cryomorphaceae</taxon>
        <taxon>Cryomorpha</taxon>
    </lineage>
</organism>
<dbReference type="SMART" id="SM01259">
    <property type="entry name" value="LAB_N"/>
    <property type="match status" value="2"/>
</dbReference>
<dbReference type="AlphaFoldDB" id="A0A7K3WSM9"/>
<evidence type="ECO:0000313" key="4">
    <source>
        <dbReference type="Proteomes" id="UP000486602"/>
    </source>
</evidence>
<protein>
    <submittedName>
        <fullName evidence="3">Lauroyl acyltransferase</fullName>
    </submittedName>
</protein>
<dbReference type="GO" id="GO:0016020">
    <property type="term" value="C:membrane"/>
    <property type="evidence" value="ECO:0007669"/>
    <property type="project" value="GOC"/>
</dbReference>